<keyword evidence="2" id="KW-1185">Reference proteome</keyword>
<protein>
    <submittedName>
        <fullName evidence="1">Uncharacterized protein</fullName>
    </submittedName>
</protein>
<gene>
    <name evidence="1" type="ORF">FE784_00590</name>
</gene>
<reference evidence="1 2" key="1">
    <citation type="submission" date="2019-05" db="EMBL/GenBank/DDBJ databases">
        <title>We sequenced the genome of Paenibacillus hemerocallicola KCTC 33185 for further insight into its adaptation and study the phylogeny of Paenibacillus.</title>
        <authorList>
            <person name="Narsing Rao M.P."/>
        </authorList>
    </citation>
    <scope>NUCLEOTIDE SEQUENCE [LARGE SCALE GENOMIC DNA]</scope>
    <source>
        <strain evidence="1 2">KCTC 33185</strain>
    </source>
</reference>
<comment type="caution">
    <text evidence="1">The sequence shown here is derived from an EMBL/GenBank/DDBJ whole genome shotgun (WGS) entry which is preliminary data.</text>
</comment>
<evidence type="ECO:0000313" key="1">
    <source>
        <dbReference type="EMBL" id="TNJ68197.1"/>
    </source>
</evidence>
<organism evidence="1 2">
    <name type="scientific">Paenibacillus hemerocallicola</name>
    <dbReference type="NCBI Taxonomy" id="1172614"/>
    <lineage>
        <taxon>Bacteria</taxon>
        <taxon>Bacillati</taxon>
        <taxon>Bacillota</taxon>
        <taxon>Bacilli</taxon>
        <taxon>Bacillales</taxon>
        <taxon>Paenibacillaceae</taxon>
        <taxon>Paenibacillus</taxon>
    </lineage>
</organism>
<dbReference type="EMBL" id="VDCQ01000001">
    <property type="protein sequence ID" value="TNJ68197.1"/>
    <property type="molecule type" value="Genomic_DNA"/>
</dbReference>
<dbReference type="OrthoDB" id="2625231at2"/>
<sequence length="109" mass="12242">MTKQELVQRLIALPNEIEKAEEAVLLAHARLITAKDVLQQKEDSLLLGNMLDGKNAETRAAQARQYTTNEREALTDAEINLKNVASRLERLHVQLKSFRAVADLIRVPA</sequence>
<name>A0A5C4THY4_9BACL</name>
<accession>A0A5C4THY4</accession>
<dbReference type="AlphaFoldDB" id="A0A5C4THY4"/>
<proteinExistence type="predicted"/>
<dbReference type="RefSeq" id="WP_139600174.1">
    <property type="nucleotide sequence ID" value="NZ_VDCQ01000001.1"/>
</dbReference>
<evidence type="ECO:0000313" key="2">
    <source>
        <dbReference type="Proteomes" id="UP000307943"/>
    </source>
</evidence>
<dbReference type="Proteomes" id="UP000307943">
    <property type="component" value="Unassembled WGS sequence"/>
</dbReference>